<protein>
    <submittedName>
        <fullName evidence="1">Uncharacterized protein</fullName>
    </submittedName>
</protein>
<dbReference type="AlphaFoldDB" id="A0A4U5NHJ3"/>
<evidence type="ECO:0000313" key="2">
    <source>
        <dbReference type="Proteomes" id="UP000298663"/>
    </source>
</evidence>
<accession>A0A4U5NHJ3</accession>
<comment type="caution">
    <text evidence="1">The sequence shown here is derived from an EMBL/GenBank/DDBJ whole genome shotgun (WGS) entry which is preliminary data.</text>
</comment>
<sequence length="97" mass="11341">MMQVATELTFITWNCKNKLDNRFLHDLKRVTRTFCCLERRGFDLDLVNIGFNVLRKIGSLVPQMKVFDPDESFSLRLSDSVQLQGIFKLLRRMTALS</sequence>
<gene>
    <name evidence="1" type="ORF">L596_016083</name>
</gene>
<name>A0A4U5NHJ3_STECR</name>
<reference evidence="1 2" key="2">
    <citation type="journal article" date="2019" name="G3 (Bethesda)">
        <title>Hybrid Assembly of the Genome of the Entomopathogenic Nematode Steinernema carpocapsae Identifies the X-Chromosome.</title>
        <authorList>
            <person name="Serra L."/>
            <person name="Macchietto M."/>
            <person name="Macias-Munoz A."/>
            <person name="McGill C.J."/>
            <person name="Rodriguez I.M."/>
            <person name="Rodriguez B."/>
            <person name="Murad R."/>
            <person name="Mortazavi A."/>
        </authorList>
    </citation>
    <scope>NUCLEOTIDE SEQUENCE [LARGE SCALE GENOMIC DNA]</scope>
    <source>
        <strain evidence="1 2">ALL</strain>
    </source>
</reference>
<keyword evidence="2" id="KW-1185">Reference proteome</keyword>
<dbReference type="Proteomes" id="UP000298663">
    <property type="component" value="Unassembled WGS sequence"/>
</dbReference>
<dbReference type="EMBL" id="AZBU02000004">
    <property type="protein sequence ID" value="TKR82344.1"/>
    <property type="molecule type" value="Genomic_DNA"/>
</dbReference>
<organism evidence="1 2">
    <name type="scientific">Steinernema carpocapsae</name>
    <name type="common">Entomopathogenic nematode</name>
    <dbReference type="NCBI Taxonomy" id="34508"/>
    <lineage>
        <taxon>Eukaryota</taxon>
        <taxon>Metazoa</taxon>
        <taxon>Ecdysozoa</taxon>
        <taxon>Nematoda</taxon>
        <taxon>Chromadorea</taxon>
        <taxon>Rhabditida</taxon>
        <taxon>Tylenchina</taxon>
        <taxon>Panagrolaimomorpha</taxon>
        <taxon>Strongyloidoidea</taxon>
        <taxon>Steinernematidae</taxon>
        <taxon>Steinernema</taxon>
    </lineage>
</organism>
<proteinExistence type="predicted"/>
<evidence type="ECO:0000313" key="1">
    <source>
        <dbReference type="EMBL" id="TKR82344.1"/>
    </source>
</evidence>
<reference evidence="1 2" key="1">
    <citation type="journal article" date="2015" name="Genome Biol.">
        <title>Comparative genomics of Steinernema reveals deeply conserved gene regulatory networks.</title>
        <authorList>
            <person name="Dillman A.R."/>
            <person name="Macchietto M."/>
            <person name="Porter C.F."/>
            <person name="Rogers A."/>
            <person name="Williams B."/>
            <person name="Antoshechkin I."/>
            <person name="Lee M.M."/>
            <person name="Goodwin Z."/>
            <person name="Lu X."/>
            <person name="Lewis E.E."/>
            <person name="Goodrich-Blair H."/>
            <person name="Stock S.P."/>
            <person name="Adams B.J."/>
            <person name="Sternberg P.W."/>
            <person name="Mortazavi A."/>
        </authorList>
    </citation>
    <scope>NUCLEOTIDE SEQUENCE [LARGE SCALE GENOMIC DNA]</scope>
    <source>
        <strain evidence="1 2">ALL</strain>
    </source>
</reference>